<dbReference type="PANTHER" id="PTHR11439:SF524">
    <property type="entry name" value="RNA-DIRECTED DNA POLYMERASE, PROTEIN KINASE RLK-PELLE-DLSV FAMILY"/>
    <property type="match status" value="1"/>
</dbReference>
<feature type="region of interest" description="Disordered" evidence="1">
    <location>
        <begin position="257"/>
        <end position="305"/>
    </location>
</feature>
<feature type="domain" description="Reverse transcriptase Ty1/copia-type" evidence="2">
    <location>
        <begin position="494"/>
        <end position="619"/>
    </location>
</feature>
<dbReference type="EnsemblPlants" id="OB0049G10040.1">
    <property type="protein sequence ID" value="OB0049G10040.1"/>
    <property type="gene ID" value="OB0049G10040"/>
</dbReference>
<name>J3KUE7_ORYBR</name>
<reference evidence="3" key="1">
    <citation type="submission" date="2015-06" db="UniProtKB">
        <authorList>
            <consortium name="EnsemblPlants"/>
        </authorList>
    </citation>
    <scope>IDENTIFICATION</scope>
</reference>
<dbReference type="Gramene" id="OB0049G10040.1">
    <property type="protein sequence ID" value="OB0049G10040.1"/>
    <property type="gene ID" value="OB0049G10040"/>
</dbReference>
<evidence type="ECO:0000259" key="2">
    <source>
        <dbReference type="Pfam" id="PF07727"/>
    </source>
</evidence>
<organism evidence="3">
    <name type="scientific">Oryza brachyantha</name>
    <name type="common">malo sina</name>
    <dbReference type="NCBI Taxonomy" id="4533"/>
    <lineage>
        <taxon>Eukaryota</taxon>
        <taxon>Viridiplantae</taxon>
        <taxon>Streptophyta</taxon>
        <taxon>Embryophyta</taxon>
        <taxon>Tracheophyta</taxon>
        <taxon>Spermatophyta</taxon>
        <taxon>Magnoliopsida</taxon>
        <taxon>Liliopsida</taxon>
        <taxon>Poales</taxon>
        <taxon>Poaceae</taxon>
        <taxon>BOP clade</taxon>
        <taxon>Oryzoideae</taxon>
        <taxon>Oryzeae</taxon>
        <taxon>Oryzinae</taxon>
        <taxon>Oryza</taxon>
    </lineage>
</organism>
<dbReference type="PANTHER" id="PTHR11439">
    <property type="entry name" value="GAG-POL-RELATED RETROTRANSPOSON"/>
    <property type="match status" value="1"/>
</dbReference>
<dbReference type="InterPro" id="IPR013103">
    <property type="entry name" value="RVT_2"/>
</dbReference>
<dbReference type="InterPro" id="IPR043502">
    <property type="entry name" value="DNA/RNA_pol_sf"/>
</dbReference>
<feature type="compositionally biased region" description="Low complexity" evidence="1">
    <location>
        <begin position="257"/>
        <end position="275"/>
    </location>
</feature>
<dbReference type="eggNOG" id="KOG0017">
    <property type="taxonomic scope" value="Eukaryota"/>
</dbReference>
<dbReference type="CDD" id="cd09272">
    <property type="entry name" value="RNase_HI_RT_Ty1"/>
    <property type="match status" value="1"/>
</dbReference>
<dbReference type="Proteomes" id="UP000006038">
    <property type="component" value="Unassembled WGS sequence"/>
</dbReference>
<evidence type="ECO:0000313" key="3">
    <source>
        <dbReference type="EnsemblPlants" id="OB0049G10040.1"/>
    </source>
</evidence>
<accession>J3KUE7</accession>
<feature type="region of interest" description="Disordered" evidence="1">
    <location>
        <begin position="442"/>
        <end position="464"/>
    </location>
</feature>
<proteinExistence type="predicted"/>
<dbReference type="STRING" id="4533.J3KUE7"/>
<sequence length="844" mass="90899">MSTASMLSSTSAGTMSSTSSATSSESAGIFVSPFATISVRTHVHVPLESKNSNYNKWKALFLSLCGKFGLLDHINGAAPAHPDDPAWQQADCCIISWMYGSVSDDILDLAMEPDQTARQLWVAIQEMFYANKEPRAIFLSHAFHSLSQGDLSIADYCQHMKTAADALRDVGHPITESQLVFNLLRGVNPRFSGTADNIASAPVLQSFTSARNTLLLKELRIANEVKVQAQMALLAASSASSSSCTSSSCAALSASSIQSRGSGSNTGNNGNSNNNNKRRRGRNGGNGGGGGRQQSTGGGNQASGFQQVGSFFQQANQRPAGPWVFCFSPWAVQPQGWRSSGARLLGPYPQANIAFAGPYYSAPPAAASPPMAQPNWDQGVSTAVAPSSLGVEQPHPLVPTPSPKVETSRSVAPSYKVEPTYFLHSTGASSLLTPSGGSSLGFGSSGDLPASPAASPTRAPPESPIRAAMSLVSPYRLTYERLNRPAPPTIDHTMKSLYGLKQAPRAWYQRFTTYPRQLGFVASSSETSLFVYKDGDRMAYLLLYVDDIILTASSSALLQHLTARLHSEFAMTDLGDLHYFLGISVKRSSDGLFLSQRQYAVDLLQRAGMAECHSTSTPVDTRAKLSATDGAPVANPSEYRSLAGALQYLTLTRPDLAYAVQQVCLFMHDPREPHLALIKRILRYVKGSLSASLHIGTGPVSSVTAYSDADWAGCPDSRRSTSRYCVYLGDNLVSWSSKRQTTVSCSSAEAEYRAVAHAVAECCWLRQLLQELHVTFALATVVYCDNVSAVCMTANPLHHRRTKHIEIDIHFVHEKVALGQVRVLHVPSSHQFAHDQRPTCSAVH</sequence>
<dbReference type="OMA" id="WICGTIS"/>
<feature type="compositionally biased region" description="Low complexity" evidence="1">
    <location>
        <begin position="445"/>
        <end position="457"/>
    </location>
</feature>
<feature type="region of interest" description="Disordered" evidence="1">
    <location>
        <begin position="1"/>
        <end position="22"/>
    </location>
</feature>
<keyword evidence="4" id="KW-1185">Reference proteome</keyword>
<dbReference type="HOGENOM" id="CLU_337533_0_0_1"/>
<protein>
    <recommendedName>
        <fullName evidence="2">Reverse transcriptase Ty1/copia-type domain-containing protein</fullName>
    </recommendedName>
</protein>
<dbReference type="Pfam" id="PF14223">
    <property type="entry name" value="Retrotran_gag_2"/>
    <property type="match status" value="1"/>
</dbReference>
<dbReference type="AlphaFoldDB" id="J3KUE7"/>
<dbReference type="Pfam" id="PF07727">
    <property type="entry name" value="RVT_2"/>
    <property type="match status" value="1"/>
</dbReference>
<dbReference type="SUPFAM" id="SSF56672">
    <property type="entry name" value="DNA/RNA polymerases"/>
    <property type="match status" value="1"/>
</dbReference>
<evidence type="ECO:0000313" key="4">
    <source>
        <dbReference type="Proteomes" id="UP000006038"/>
    </source>
</evidence>
<evidence type="ECO:0000256" key="1">
    <source>
        <dbReference type="SAM" id="MobiDB-lite"/>
    </source>
</evidence>
<feature type="compositionally biased region" description="Gly residues" evidence="1">
    <location>
        <begin position="283"/>
        <end position="301"/>
    </location>
</feature>